<dbReference type="GO" id="GO:0046677">
    <property type="term" value="P:response to antibiotic"/>
    <property type="evidence" value="ECO:0007669"/>
    <property type="project" value="TreeGrafter"/>
</dbReference>
<dbReference type="InterPro" id="IPR058626">
    <property type="entry name" value="MdtA-like_b-barrel"/>
</dbReference>
<dbReference type="InterPro" id="IPR058625">
    <property type="entry name" value="MdtA-like_BSH"/>
</dbReference>
<reference evidence="7 8" key="1">
    <citation type="submission" date="2019-11" db="EMBL/GenBank/DDBJ databases">
        <title>Comparative genomics of hydrocarbon-degrading Desulfosarcina strains.</title>
        <authorList>
            <person name="Watanabe M."/>
            <person name="Kojima H."/>
            <person name="Fukui M."/>
        </authorList>
    </citation>
    <scope>NUCLEOTIDE SEQUENCE [LARGE SCALE GENOMIC DNA]</scope>
    <source>
        <strain evidence="8">oXyS1</strain>
    </source>
</reference>
<dbReference type="InterPro" id="IPR058627">
    <property type="entry name" value="MdtA-like_C"/>
</dbReference>
<dbReference type="Gene3D" id="2.40.30.170">
    <property type="match status" value="1"/>
</dbReference>
<gene>
    <name evidence="7" type="ORF">DSCOOX_20140</name>
</gene>
<evidence type="ECO:0000256" key="1">
    <source>
        <dbReference type="ARBA" id="ARBA00004196"/>
    </source>
</evidence>
<dbReference type="Gene3D" id="1.10.287.470">
    <property type="entry name" value="Helix hairpin bin"/>
    <property type="match status" value="1"/>
</dbReference>
<feature type="domain" description="Multidrug resistance protein MdtA-like alpha-helical hairpin" evidence="3">
    <location>
        <begin position="125"/>
        <end position="188"/>
    </location>
</feature>
<dbReference type="FunFam" id="2.40.420.20:FF:000001">
    <property type="entry name" value="Efflux RND transporter periplasmic adaptor subunit"/>
    <property type="match status" value="1"/>
</dbReference>
<proteinExistence type="inferred from homology"/>
<dbReference type="AlphaFoldDB" id="A0A5K8A996"/>
<dbReference type="InterPro" id="IPR006143">
    <property type="entry name" value="RND_pump_MFP"/>
</dbReference>
<dbReference type="NCBIfam" id="TIGR01730">
    <property type="entry name" value="RND_mfp"/>
    <property type="match status" value="1"/>
</dbReference>
<dbReference type="Proteomes" id="UP000422108">
    <property type="component" value="Chromosome"/>
</dbReference>
<dbReference type="SUPFAM" id="SSF111369">
    <property type="entry name" value="HlyD-like secretion proteins"/>
    <property type="match status" value="1"/>
</dbReference>
<name>A0A5K8A996_9BACT</name>
<dbReference type="Pfam" id="PF25876">
    <property type="entry name" value="HH_MFP_RND"/>
    <property type="match status" value="1"/>
</dbReference>
<organism evidence="7 8">
    <name type="scientific">Desulfosarcina ovata subsp. ovata</name>
    <dbReference type="NCBI Taxonomy" id="2752305"/>
    <lineage>
        <taxon>Bacteria</taxon>
        <taxon>Pseudomonadati</taxon>
        <taxon>Thermodesulfobacteriota</taxon>
        <taxon>Desulfobacteria</taxon>
        <taxon>Desulfobacterales</taxon>
        <taxon>Desulfosarcinaceae</taxon>
        <taxon>Desulfosarcina</taxon>
    </lineage>
</organism>
<accession>A0A5K8A996</accession>
<evidence type="ECO:0000256" key="2">
    <source>
        <dbReference type="ARBA" id="ARBA00009477"/>
    </source>
</evidence>
<evidence type="ECO:0000313" key="7">
    <source>
        <dbReference type="EMBL" id="BBO88834.1"/>
    </source>
</evidence>
<comment type="similarity">
    <text evidence="2">Belongs to the membrane fusion protein (MFP) (TC 8.A.1) family.</text>
</comment>
<dbReference type="Pfam" id="PF25917">
    <property type="entry name" value="BSH_RND"/>
    <property type="match status" value="1"/>
</dbReference>
<sequence length="395" mass="43031">MKTTPIHGFRATCRTTLRRWPKLTDIGLLTAMLITVAVIPHARAQSPGQAPPPMVEVAVIEEKAVNPPMEHVGRVEAIQAVDVQARVQGYLEQVKFTEGSRVKAGNLLYVIEQAPYTAQVKADAAKAAEARAALSKTRQYRERLQSVRSGGVSKTDLETALADEQEARAKVDQADATLDVSRLNLDYTTIKAPIRGRIGASNVTRGNLVGPDSGPLARIVQLDPIRVVYSVSESDRVDVLLDFQSQGHTIDDAKQDLVLHLRLPNGAMYDRPGRIEFTDNEVDRTTGTVAVRAVFDNPDEILLPGQFVTVVLSLANPQKMPVVPQRAVLEDQKGQYVFVVGADNRVQRRNITTGLTVETEWAVKSGLMTGETVIVSGVQKVRSGQTVNPQPVGNP</sequence>
<dbReference type="GO" id="GO:0022857">
    <property type="term" value="F:transmembrane transporter activity"/>
    <property type="evidence" value="ECO:0007669"/>
    <property type="project" value="InterPro"/>
</dbReference>
<comment type="subcellular location">
    <subcellularLocation>
        <location evidence="1">Cell envelope</location>
    </subcellularLocation>
</comment>
<feature type="domain" description="Multidrug resistance protein MdtA-like beta-barrel" evidence="5">
    <location>
        <begin position="224"/>
        <end position="314"/>
    </location>
</feature>
<dbReference type="GO" id="GO:0005886">
    <property type="term" value="C:plasma membrane"/>
    <property type="evidence" value="ECO:0007669"/>
    <property type="project" value="TreeGrafter"/>
</dbReference>
<dbReference type="Gene3D" id="2.40.420.20">
    <property type="match status" value="1"/>
</dbReference>
<dbReference type="InterPro" id="IPR058624">
    <property type="entry name" value="MdtA-like_HH"/>
</dbReference>
<protein>
    <submittedName>
        <fullName evidence="7">Hemolysin secretion protein D</fullName>
    </submittedName>
</protein>
<dbReference type="Pfam" id="PF25967">
    <property type="entry name" value="RND-MFP_C"/>
    <property type="match status" value="1"/>
</dbReference>
<feature type="domain" description="Multidrug resistance protein MdtA-like C-terminal permuted SH3" evidence="6">
    <location>
        <begin position="322"/>
        <end position="380"/>
    </location>
</feature>
<dbReference type="RefSeq" id="WP_155310102.1">
    <property type="nucleotide sequence ID" value="NZ_AP021879.1"/>
</dbReference>
<evidence type="ECO:0000313" key="8">
    <source>
        <dbReference type="Proteomes" id="UP000422108"/>
    </source>
</evidence>
<dbReference type="GO" id="GO:0030313">
    <property type="term" value="C:cell envelope"/>
    <property type="evidence" value="ECO:0007669"/>
    <property type="project" value="UniProtKB-SubCell"/>
</dbReference>
<evidence type="ECO:0000259" key="3">
    <source>
        <dbReference type="Pfam" id="PF25876"/>
    </source>
</evidence>
<evidence type="ECO:0000259" key="4">
    <source>
        <dbReference type="Pfam" id="PF25917"/>
    </source>
</evidence>
<dbReference type="EMBL" id="AP021879">
    <property type="protein sequence ID" value="BBO88834.1"/>
    <property type="molecule type" value="Genomic_DNA"/>
</dbReference>
<feature type="domain" description="Multidrug resistance protein MdtA-like barrel-sandwich hybrid" evidence="4">
    <location>
        <begin position="80"/>
        <end position="209"/>
    </location>
</feature>
<evidence type="ECO:0000259" key="5">
    <source>
        <dbReference type="Pfam" id="PF25944"/>
    </source>
</evidence>
<dbReference type="PANTHER" id="PTHR30158">
    <property type="entry name" value="ACRA/E-RELATED COMPONENT OF DRUG EFFLUX TRANSPORTER"/>
    <property type="match status" value="1"/>
</dbReference>
<keyword evidence="8" id="KW-1185">Reference proteome</keyword>
<dbReference type="Pfam" id="PF25944">
    <property type="entry name" value="Beta-barrel_RND"/>
    <property type="match status" value="1"/>
</dbReference>
<evidence type="ECO:0000259" key="6">
    <source>
        <dbReference type="Pfam" id="PF25967"/>
    </source>
</evidence>
<dbReference type="Gene3D" id="2.40.50.100">
    <property type="match status" value="1"/>
</dbReference>